<sequence length="224" mass="25670">MQSTYKQIEAAVNEVRQEMQDQIDQLELKHHSEVQGAVARTRSEMQAQIQQMQAQRQNDVQNAMAQGRVEVQAKIQDIQLKYQDQRQKWEKVLKDLRDRNEELTVRNHELEEQMSQLRERQRMLIQEYAGMNAPQAQPPAQMAPIQIDEPGGPEIVFPGEMSQPETGIPEIKIELPESIAGEQESAEADQAIRTRNENTLSEADDLLAELDALENDMKNLGEDN</sequence>
<gene>
    <name evidence="2" type="ORF">A2024_01525</name>
</gene>
<feature type="coiled-coil region" evidence="1">
    <location>
        <begin position="5"/>
        <end position="127"/>
    </location>
</feature>
<protein>
    <submittedName>
        <fullName evidence="2">Uncharacterized protein</fullName>
    </submittedName>
</protein>
<evidence type="ECO:0000313" key="3">
    <source>
        <dbReference type="Proteomes" id="UP000177230"/>
    </source>
</evidence>
<evidence type="ECO:0000313" key="2">
    <source>
        <dbReference type="EMBL" id="OGF08928.1"/>
    </source>
</evidence>
<proteinExistence type="predicted"/>
<name>A0A1F5R385_9BACT</name>
<comment type="caution">
    <text evidence="2">The sequence shown here is derived from an EMBL/GenBank/DDBJ whole genome shotgun (WGS) entry which is preliminary data.</text>
</comment>
<evidence type="ECO:0000256" key="1">
    <source>
        <dbReference type="SAM" id="Coils"/>
    </source>
</evidence>
<dbReference type="EMBL" id="MFFM01000046">
    <property type="protein sequence ID" value="OGF08928.1"/>
    <property type="molecule type" value="Genomic_DNA"/>
</dbReference>
<dbReference type="AlphaFoldDB" id="A0A1F5R385"/>
<dbReference type="Proteomes" id="UP000177230">
    <property type="component" value="Unassembled WGS sequence"/>
</dbReference>
<feature type="coiled-coil region" evidence="1">
    <location>
        <begin position="196"/>
        <end position="223"/>
    </location>
</feature>
<accession>A0A1F5R385</accession>
<reference evidence="2 3" key="1">
    <citation type="journal article" date="2016" name="Nat. Commun.">
        <title>Thousands of microbial genomes shed light on interconnected biogeochemical processes in an aquifer system.</title>
        <authorList>
            <person name="Anantharaman K."/>
            <person name="Brown C.T."/>
            <person name="Hug L.A."/>
            <person name="Sharon I."/>
            <person name="Castelle C.J."/>
            <person name="Probst A.J."/>
            <person name="Thomas B.C."/>
            <person name="Singh A."/>
            <person name="Wilkins M.J."/>
            <person name="Karaoz U."/>
            <person name="Brodie E.L."/>
            <person name="Williams K.H."/>
            <person name="Hubbard S.S."/>
            <person name="Banfield J.F."/>
        </authorList>
    </citation>
    <scope>NUCLEOTIDE SEQUENCE [LARGE SCALE GENOMIC DNA]</scope>
</reference>
<keyword evidence="1" id="KW-0175">Coiled coil</keyword>
<organism evidence="2 3">
    <name type="scientific">Candidatus Edwardsbacteria bacterium GWF2_54_11</name>
    <dbReference type="NCBI Taxonomy" id="1817851"/>
    <lineage>
        <taxon>Bacteria</taxon>
        <taxon>Candidatus Edwardsiibacteriota</taxon>
    </lineage>
</organism>